<dbReference type="Pfam" id="PF13561">
    <property type="entry name" value="adh_short_C2"/>
    <property type="match status" value="1"/>
</dbReference>
<dbReference type="PANTHER" id="PTHR42820:SF1">
    <property type="entry name" value="SHORT-CHAIN DEHYDROGENASE_REDUCTASE FAMILY PROTEIN"/>
    <property type="match status" value="1"/>
</dbReference>
<reference evidence="2" key="1">
    <citation type="submission" date="2023-07" db="EMBL/GenBank/DDBJ databases">
        <title>draft genome sequence of fig (Ficus carica).</title>
        <authorList>
            <person name="Takahashi T."/>
            <person name="Nishimura K."/>
        </authorList>
    </citation>
    <scope>NUCLEOTIDE SEQUENCE</scope>
</reference>
<gene>
    <name evidence="2" type="ORF">TIFTF001_008730</name>
</gene>
<dbReference type="AlphaFoldDB" id="A0AA88D1Z9"/>
<name>A0AA88D1Z9_FICCA</name>
<comment type="similarity">
    <text evidence="1">Belongs to the short-chain dehydrogenases/reductases (SDR) family.</text>
</comment>
<dbReference type="Gene3D" id="3.40.50.720">
    <property type="entry name" value="NAD(P)-binding Rossmann-like Domain"/>
    <property type="match status" value="1"/>
</dbReference>
<evidence type="ECO:0000256" key="1">
    <source>
        <dbReference type="ARBA" id="ARBA00006484"/>
    </source>
</evidence>
<dbReference type="InterPro" id="IPR036291">
    <property type="entry name" value="NAD(P)-bd_dom_sf"/>
</dbReference>
<dbReference type="EMBL" id="BTGU01000009">
    <property type="protein sequence ID" value="GMN39506.1"/>
    <property type="molecule type" value="Genomic_DNA"/>
</dbReference>
<sequence length="70" mass="7639">MEKDAVEEVVSETANLKETVVTAEDVAEAAVFLRSDENKYVSGMNVVIDGGYSVTNPVLGRNIRKFFGDL</sequence>
<protein>
    <submittedName>
        <fullName evidence="2">Uncharacterized protein</fullName>
    </submittedName>
</protein>
<dbReference type="InterPro" id="IPR002347">
    <property type="entry name" value="SDR_fam"/>
</dbReference>
<dbReference type="Proteomes" id="UP001187192">
    <property type="component" value="Unassembled WGS sequence"/>
</dbReference>
<dbReference type="PANTHER" id="PTHR42820">
    <property type="entry name" value="SHORT-CHAIN DEHYDROGENASE REDUCTASE"/>
    <property type="match status" value="1"/>
</dbReference>
<dbReference type="SUPFAM" id="SSF51735">
    <property type="entry name" value="NAD(P)-binding Rossmann-fold domains"/>
    <property type="match status" value="1"/>
</dbReference>
<organism evidence="2 3">
    <name type="scientific">Ficus carica</name>
    <name type="common">Common fig</name>
    <dbReference type="NCBI Taxonomy" id="3494"/>
    <lineage>
        <taxon>Eukaryota</taxon>
        <taxon>Viridiplantae</taxon>
        <taxon>Streptophyta</taxon>
        <taxon>Embryophyta</taxon>
        <taxon>Tracheophyta</taxon>
        <taxon>Spermatophyta</taxon>
        <taxon>Magnoliopsida</taxon>
        <taxon>eudicotyledons</taxon>
        <taxon>Gunneridae</taxon>
        <taxon>Pentapetalae</taxon>
        <taxon>rosids</taxon>
        <taxon>fabids</taxon>
        <taxon>Rosales</taxon>
        <taxon>Moraceae</taxon>
        <taxon>Ficeae</taxon>
        <taxon>Ficus</taxon>
    </lineage>
</organism>
<evidence type="ECO:0000313" key="3">
    <source>
        <dbReference type="Proteomes" id="UP001187192"/>
    </source>
</evidence>
<proteinExistence type="inferred from homology"/>
<keyword evidence="3" id="KW-1185">Reference proteome</keyword>
<accession>A0AA88D1Z9</accession>
<evidence type="ECO:0000313" key="2">
    <source>
        <dbReference type="EMBL" id="GMN39506.1"/>
    </source>
</evidence>
<comment type="caution">
    <text evidence="2">The sequence shown here is derived from an EMBL/GenBank/DDBJ whole genome shotgun (WGS) entry which is preliminary data.</text>
</comment>